<dbReference type="SMART" id="SM00018">
    <property type="entry name" value="PD"/>
    <property type="match status" value="1"/>
</dbReference>
<evidence type="ECO:0000259" key="21">
    <source>
        <dbReference type="PROSITE" id="PS51448"/>
    </source>
</evidence>
<dbReference type="Pfam" id="PF00088">
    <property type="entry name" value="Trefoil"/>
    <property type="match status" value="1"/>
</dbReference>
<dbReference type="PROSITE" id="PS51034">
    <property type="entry name" value="ZP_2"/>
    <property type="match status" value="1"/>
</dbReference>
<keyword evidence="7 18" id="KW-1133">Transmembrane helix</keyword>
<evidence type="ECO:0000256" key="15">
    <source>
        <dbReference type="ARBA" id="ARBA00042273"/>
    </source>
</evidence>
<dbReference type="PANTHER" id="PTHR23343">
    <property type="entry name" value="ZONA PELLUCIDA SPERM-BINDING PROTEIN"/>
    <property type="match status" value="1"/>
</dbReference>
<evidence type="ECO:0000256" key="11">
    <source>
        <dbReference type="ARBA" id="ARBA00023279"/>
    </source>
</evidence>
<evidence type="ECO:0000256" key="13">
    <source>
        <dbReference type="ARBA" id="ARBA00037545"/>
    </source>
</evidence>
<feature type="domain" description="ZP" evidence="20">
    <location>
        <begin position="126"/>
        <end position="422"/>
    </location>
</feature>
<sequence>MEKVLPLVFLVLYANFCSAQVPKVLSWQTPSFHSVNMSNHVVQSQLTEGELLQEFHPGINQSQQQIHRVSESSQLCEVDESSRVGCGEPGISPAECEELECCYDNRRFIQAYHGPMCYYGKAVTFQCTMDGQFILVISRDVTIPSIKLDYLSILEATGGPCEAVDSNDDFAIYQFPVTACGSRKKVEGNYIVYENTMASSYEVGFGPHGTITRDGSFELTFQCRYLATAVEDLVVDVNTPPPPLPVVQQGVLRIELRLANGVYTTKGCSDAEVYSSYYTEADYPVTKVLRDPVYVEVRIHERTDPNIALVLNHCWATSSPDSSSKPQWDLLVAGSDLYETFTVVPLQGVLMKTTASRATLVPLGPSSGLQYPPHYRRFVVKMFTFVDKDLLIPQKEQLFIHCSTAVCQLSATESCEPSCHRTRRSVSAAQDSGKKFLVSSGKVIFIADLPVSAKSQADGHEEVSQGIGYGPYGVAALTAMSICVLLMAVVRRKPKKHPHLQITRL</sequence>
<keyword evidence="9 17" id="KW-1015">Disulfide bond</keyword>
<dbReference type="Gene3D" id="2.60.40.4100">
    <property type="entry name" value="Zona pellucida, ZP-C domain"/>
    <property type="match status" value="1"/>
</dbReference>
<dbReference type="EMBL" id="JAUCMX010000001">
    <property type="protein sequence ID" value="KAK3557463.1"/>
    <property type="molecule type" value="Genomic_DNA"/>
</dbReference>
<feature type="chain" id="PRO_5042236507" description="Zona pellucida sperm-binding protein 4" evidence="19">
    <location>
        <begin position="20"/>
        <end position="505"/>
    </location>
</feature>
<comment type="function">
    <text evidence="13">Component of the zona pellucida, an extracellular matrix surrounding oocytes which mediates sperm binding, induction of the acrosome reaction and prevents post-fertilization polyspermy. The zona pellucida is composed of 3 to 4 glycoproteins, ZP1, ZP2, ZP3, and ZP4. ZP4 may act as a sperm receptor.</text>
</comment>
<dbReference type="GO" id="GO:0035805">
    <property type="term" value="C:egg coat"/>
    <property type="evidence" value="ECO:0007669"/>
    <property type="project" value="UniProtKB-SubCell"/>
</dbReference>
<evidence type="ECO:0000313" key="23">
    <source>
        <dbReference type="Proteomes" id="UP001274896"/>
    </source>
</evidence>
<keyword evidence="5" id="KW-0165">Cleavage on pair of basic residues</keyword>
<comment type="subcellular location">
    <subcellularLocation>
        <location evidence="1">Cell membrane</location>
        <topology evidence="1">Single-pass type I membrane protein</topology>
    </subcellularLocation>
    <subcellularLocation>
        <location evidence="12">Zona pellucida</location>
    </subcellularLocation>
</comment>
<feature type="disulfide bond" evidence="17">
    <location>
        <begin position="76"/>
        <end position="102"/>
    </location>
</feature>
<evidence type="ECO:0000256" key="2">
    <source>
        <dbReference type="ARBA" id="ARBA00022475"/>
    </source>
</evidence>
<dbReference type="CDD" id="cd00111">
    <property type="entry name" value="Trefoil"/>
    <property type="match status" value="1"/>
</dbReference>
<dbReference type="InterPro" id="IPR042235">
    <property type="entry name" value="ZP-C_dom"/>
</dbReference>
<evidence type="ECO:0000256" key="8">
    <source>
        <dbReference type="ARBA" id="ARBA00023136"/>
    </source>
</evidence>
<comment type="caution">
    <text evidence="17">Lacks conserved residue(s) required for the propagation of feature annotation.</text>
</comment>
<evidence type="ECO:0000256" key="5">
    <source>
        <dbReference type="ARBA" id="ARBA00022685"/>
    </source>
</evidence>
<keyword evidence="23" id="KW-1185">Reference proteome</keyword>
<accession>A0AAE0VD37</accession>
<feature type="signal peptide" evidence="19">
    <location>
        <begin position="1"/>
        <end position="19"/>
    </location>
</feature>
<proteinExistence type="predicted"/>
<keyword evidence="8 18" id="KW-0472">Membrane</keyword>
<feature type="domain" description="P-type" evidence="21">
    <location>
        <begin position="74"/>
        <end position="121"/>
    </location>
</feature>
<keyword evidence="6 18" id="KW-0812">Transmembrane</keyword>
<evidence type="ECO:0000256" key="4">
    <source>
        <dbReference type="ARBA" id="ARBA00022530"/>
    </source>
</evidence>
<dbReference type="Proteomes" id="UP001274896">
    <property type="component" value="Unassembled WGS sequence"/>
</dbReference>
<reference evidence="22" key="1">
    <citation type="submission" date="2023-06" db="EMBL/GenBank/DDBJ databases">
        <title>Male Hemibagrus guttatus genome.</title>
        <authorList>
            <person name="Bian C."/>
        </authorList>
    </citation>
    <scope>NUCLEOTIDE SEQUENCE</scope>
    <source>
        <strain evidence="22">Male_cb2023</strain>
        <tissue evidence="22">Muscle</tissue>
    </source>
</reference>
<evidence type="ECO:0000259" key="20">
    <source>
        <dbReference type="PROSITE" id="PS51034"/>
    </source>
</evidence>
<dbReference type="InterPro" id="IPR044913">
    <property type="entry name" value="P_trefoil_dom_sf"/>
</dbReference>
<organism evidence="22 23">
    <name type="scientific">Hemibagrus guttatus</name>
    <dbReference type="NCBI Taxonomy" id="175788"/>
    <lineage>
        <taxon>Eukaryota</taxon>
        <taxon>Metazoa</taxon>
        <taxon>Chordata</taxon>
        <taxon>Craniata</taxon>
        <taxon>Vertebrata</taxon>
        <taxon>Euteleostomi</taxon>
        <taxon>Actinopterygii</taxon>
        <taxon>Neopterygii</taxon>
        <taxon>Teleostei</taxon>
        <taxon>Ostariophysi</taxon>
        <taxon>Siluriformes</taxon>
        <taxon>Bagridae</taxon>
        <taxon>Hemibagrus</taxon>
    </lineage>
</organism>
<dbReference type="InterPro" id="IPR055356">
    <property type="entry name" value="ZP-N"/>
</dbReference>
<name>A0AAE0VD37_9TELE</name>
<dbReference type="PROSITE" id="PS51448">
    <property type="entry name" value="P_TREFOIL_2"/>
    <property type="match status" value="1"/>
</dbReference>
<dbReference type="PANTHER" id="PTHR23343:SF31">
    <property type="entry name" value="ZONA PELLUCIDA SPERM-BINDING PROTEIN 4"/>
    <property type="match status" value="1"/>
</dbReference>
<dbReference type="Pfam" id="PF00100">
    <property type="entry name" value="Zona_pellucida"/>
    <property type="match status" value="1"/>
</dbReference>
<gene>
    <name evidence="22" type="ORF">QTP70_027937</name>
</gene>
<evidence type="ECO:0000313" key="22">
    <source>
        <dbReference type="EMBL" id="KAK3557463.1"/>
    </source>
</evidence>
<evidence type="ECO:0000256" key="16">
    <source>
        <dbReference type="ARBA" id="ARBA00042573"/>
    </source>
</evidence>
<evidence type="ECO:0000256" key="17">
    <source>
        <dbReference type="PROSITE-ProRule" id="PRU00779"/>
    </source>
</evidence>
<evidence type="ECO:0000256" key="6">
    <source>
        <dbReference type="ARBA" id="ARBA00022692"/>
    </source>
</evidence>
<keyword evidence="19" id="KW-0732">Signal</keyword>
<evidence type="ECO:0000256" key="10">
    <source>
        <dbReference type="ARBA" id="ARBA00023180"/>
    </source>
</evidence>
<dbReference type="SUPFAM" id="SSF57492">
    <property type="entry name" value="Trefoil"/>
    <property type="match status" value="1"/>
</dbReference>
<evidence type="ECO:0000256" key="1">
    <source>
        <dbReference type="ARBA" id="ARBA00004251"/>
    </source>
</evidence>
<dbReference type="GO" id="GO:0005886">
    <property type="term" value="C:plasma membrane"/>
    <property type="evidence" value="ECO:0007669"/>
    <property type="project" value="UniProtKB-SubCell"/>
</dbReference>
<keyword evidence="11" id="KW-0278">Fertilization</keyword>
<keyword evidence="4" id="KW-0272">Extracellular matrix</keyword>
<dbReference type="Pfam" id="PF23344">
    <property type="entry name" value="ZP-N"/>
    <property type="match status" value="1"/>
</dbReference>
<dbReference type="GO" id="GO:0032190">
    <property type="term" value="F:acrosin binding"/>
    <property type="evidence" value="ECO:0007669"/>
    <property type="project" value="TreeGrafter"/>
</dbReference>
<protein>
    <recommendedName>
        <fullName evidence="14">Zona pellucida sperm-binding protein 4</fullName>
    </recommendedName>
    <alternativeName>
        <fullName evidence="16">Zona pellucida glycoprotein 4</fullName>
    </alternativeName>
    <alternativeName>
        <fullName evidence="15">Zona pellucida protein B</fullName>
    </alternativeName>
</protein>
<dbReference type="InterPro" id="IPR055355">
    <property type="entry name" value="ZP-C"/>
</dbReference>
<evidence type="ECO:0000256" key="12">
    <source>
        <dbReference type="ARBA" id="ARBA00024183"/>
    </source>
</evidence>
<evidence type="ECO:0000256" key="3">
    <source>
        <dbReference type="ARBA" id="ARBA00022525"/>
    </source>
</evidence>
<dbReference type="InterPro" id="IPR000519">
    <property type="entry name" value="P_trefoil_dom"/>
</dbReference>
<evidence type="ECO:0000256" key="19">
    <source>
        <dbReference type="SAM" id="SignalP"/>
    </source>
</evidence>
<dbReference type="GO" id="GO:0035804">
    <property type="term" value="F:structural constituent of egg coat"/>
    <property type="evidence" value="ECO:0007669"/>
    <property type="project" value="TreeGrafter"/>
</dbReference>
<evidence type="ECO:0000256" key="7">
    <source>
        <dbReference type="ARBA" id="ARBA00022989"/>
    </source>
</evidence>
<dbReference type="InterPro" id="IPR001507">
    <property type="entry name" value="ZP_dom"/>
</dbReference>
<dbReference type="InterPro" id="IPR051148">
    <property type="entry name" value="Zona_Pellucida_Domain_gp"/>
</dbReference>
<evidence type="ECO:0000256" key="14">
    <source>
        <dbReference type="ARBA" id="ARBA00040238"/>
    </source>
</evidence>
<feature type="disulfide bond" evidence="17">
    <location>
        <begin position="86"/>
        <end position="101"/>
    </location>
</feature>
<dbReference type="AlphaFoldDB" id="A0AAE0VD37"/>
<dbReference type="GO" id="GO:0060468">
    <property type="term" value="P:prevention of polyspermy"/>
    <property type="evidence" value="ECO:0007669"/>
    <property type="project" value="TreeGrafter"/>
</dbReference>
<keyword evidence="2" id="KW-1003">Cell membrane</keyword>
<keyword evidence="10" id="KW-0325">Glycoprotein</keyword>
<evidence type="ECO:0000256" key="18">
    <source>
        <dbReference type="SAM" id="Phobius"/>
    </source>
</evidence>
<dbReference type="Gene3D" id="4.10.110.10">
    <property type="entry name" value="Spasmolytic Protein, domain 1"/>
    <property type="match status" value="1"/>
</dbReference>
<evidence type="ECO:0000256" key="9">
    <source>
        <dbReference type="ARBA" id="ARBA00023157"/>
    </source>
</evidence>
<comment type="caution">
    <text evidence="22">The sequence shown here is derived from an EMBL/GenBank/DDBJ whole genome shotgun (WGS) entry which is preliminary data.</text>
</comment>
<keyword evidence="3" id="KW-0964">Secreted</keyword>
<dbReference type="Gene3D" id="2.60.40.3210">
    <property type="entry name" value="Zona pellucida, ZP-N domain"/>
    <property type="match status" value="1"/>
</dbReference>
<feature type="transmembrane region" description="Helical" evidence="18">
    <location>
        <begin position="469"/>
        <end position="490"/>
    </location>
</feature>
<dbReference type="SMART" id="SM00241">
    <property type="entry name" value="ZP"/>
    <property type="match status" value="1"/>
</dbReference>
<dbReference type="GO" id="GO:0007339">
    <property type="term" value="P:binding of sperm to zona pellucida"/>
    <property type="evidence" value="ECO:0007669"/>
    <property type="project" value="TreeGrafter"/>
</dbReference>